<dbReference type="SUPFAM" id="SSF52540">
    <property type="entry name" value="P-loop containing nucleoside triphosphate hydrolases"/>
    <property type="match status" value="1"/>
</dbReference>
<protein>
    <submittedName>
        <fullName evidence="1">Uncharacterized protein</fullName>
    </submittedName>
</protein>
<reference evidence="1" key="1">
    <citation type="submission" date="2018-08" db="EMBL/GenBank/DDBJ databases">
        <title>A genome reference for cultivated species of the human gut microbiota.</title>
        <authorList>
            <person name="Zou Y."/>
            <person name="Xue W."/>
            <person name="Luo G."/>
        </authorList>
    </citation>
    <scope>NUCLEOTIDE SEQUENCE [LARGE SCALE GENOMIC DNA]</scope>
    <source>
        <strain evidence="1">TF05-5AC</strain>
    </source>
</reference>
<dbReference type="SMART" id="SM00028">
    <property type="entry name" value="TPR"/>
    <property type="match status" value="14"/>
</dbReference>
<dbReference type="InterPro" id="IPR011990">
    <property type="entry name" value="TPR-like_helical_dom_sf"/>
</dbReference>
<dbReference type="AlphaFoldDB" id="A0A3E3I013"/>
<dbReference type="PANTHER" id="PTHR44809">
    <property type="match status" value="1"/>
</dbReference>
<evidence type="ECO:0000313" key="1">
    <source>
        <dbReference type="EMBL" id="RGE57506.1"/>
    </source>
</evidence>
<comment type="caution">
    <text evidence="1">The sequence shown here is derived from an EMBL/GenBank/DDBJ whole genome shotgun (WGS) entry which is preliminary data.</text>
</comment>
<accession>A0A3E3I013</accession>
<dbReference type="InterPro" id="IPR027417">
    <property type="entry name" value="P-loop_NTPase"/>
</dbReference>
<dbReference type="InterPro" id="IPR052943">
    <property type="entry name" value="TMTC_O-mannosyl-trnsfr"/>
</dbReference>
<dbReference type="RefSeq" id="WP_117545191.1">
    <property type="nucleotide sequence ID" value="NZ_QVLV01000015.1"/>
</dbReference>
<sequence>MGTILEQILSSLNTKIGFAGSIITLYDHFKNQDDTHIKETFAAIRNKSKEAYDSYCEYRQYRKDEIGTPLEKHILGYWESCLKRDTVPSVTDMVSLKIASKAEAEIMLAYLLEAWMENPDFVEWLHDILTQNKLDKLSETLISLQKNLEGVSGLANQLKQQNISDIAFVISPKRIVDAKNSCTDLDVKRYYMVDNRFVTMFKVVSAEHNIPHMEIIKKVENLVEGGHPVIIAGNGGLGKTSLMMHAAVQWTSSGGVAVWLSLSNKDIITEQKAAAFFNHLIASIPVGQRILLCIENPYEGKASFSNLQKTWPNNDKIQLIMAERANRLTLLADPDQDFLLYWFDDAQMIILQGLGQSEPTLALKDYISYPFPETQERRKKILEKCTLFLVGEGIVEEKDRLSSVQTVLSRYSKPTVSLVELIYRTLFELKKRASKPGDIKLDWEEWESFIESEFGKGEIYTQKELYGVIAALKIFNTPITITLFCKYFELKERKLRGLLNERLMARHIEPVIFHNDTLQPKHDVIAELFFLFHKETVSINFLMLNLLQCMDENEIELLLINMVNKREFQKGKKYNVGQIKYRDYMDEIYNRITKNNLNLSNTGMAKLCLGYLWSRFQQNTFRNNVSLNSILNKIAPEIDGSLDLAKLYTEWGIWARDLGDNTLAEEKFRTVVDNYPKQLPARTELGKLLSKQKGREKEAEEVLREAMQIEPKHIQSRTELGKLLSKQKGREKEAEEVLREAIKIDSQNIMSRTELGKLLSKQKGREKEAEEVLREVIKIDSPNIMSRTELGKLLSKQKGREKEAEEVLREAIKIDPKNLHPHTELGKLLSKQKGREKEAEEVLREVIKIDSKNIMSRTELGKLLSKQKGREKEAEEVLREVIKIDSKNIMSRTELGKLLSKQKGREKEAEEVLREVIKIDSKNIMSRTELGKLLSKQKGREKEAEEVLREVIKIDSKNIMSRTELGKLLSKQKGREKEAEEVLREVIKIDSKNIMSRTELGKLLSKQKGREKEAEEVLREVIKIDSKNIMSRTELGKLLSKQKGREKEAEEVLREVIKIDSKNIMSRTELGKLLSKQKGREKEAEEVLREVIKIDSKNLHARTVLAKLYESCNRQIEAVILYKEVCKYNPGNPFGERGLERLKKYINA</sequence>
<organism evidence="1 2">
    <name type="scientific">Eisenbergiella massiliensis</name>
    <dbReference type="NCBI Taxonomy" id="1720294"/>
    <lineage>
        <taxon>Bacteria</taxon>
        <taxon>Bacillati</taxon>
        <taxon>Bacillota</taxon>
        <taxon>Clostridia</taxon>
        <taxon>Lachnospirales</taxon>
        <taxon>Lachnospiraceae</taxon>
        <taxon>Eisenbergiella</taxon>
    </lineage>
</organism>
<evidence type="ECO:0000313" key="2">
    <source>
        <dbReference type="Proteomes" id="UP000260812"/>
    </source>
</evidence>
<dbReference type="InterPro" id="IPR019734">
    <property type="entry name" value="TPR_rpt"/>
</dbReference>
<dbReference type="Gene3D" id="1.25.40.10">
    <property type="entry name" value="Tetratricopeptide repeat domain"/>
    <property type="match status" value="2"/>
</dbReference>
<dbReference type="PANTHER" id="PTHR44809:SF1">
    <property type="entry name" value="PROTEIN O-MANNOSYL-TRANSFERASE TMTC1"/>
    <property type="match status" value="1"/>
</dbReference>
<name>A0A3E3I013_9FIRM</name>
<gene>
    <name evidence="1" type="ORF">DXC51_19280</name>
</gene>
<dbReference type="Proteomes" id="UP000260812">
    <property type="component" value="Unassembled WGS sequence"/>
</dbReference>
<keyword evidence="2" id="KW-1185">Reference proteome</keyword>
<dbReference type="SUPFAM" id="SSF48452">
    <property type="entry name" value="TPR-like"/>
    <property type="match status" value="2"/>
</dbReference>
<proteinExistence type="predicted"/>
<dbReference type="EMBL" id="QVLV01000015">
    <property type="protein sequence ID" value="RGE57506.1"/>
    <property type="molecule type" value="Genomic_DNA"/>
</dbReference>
<dbReference type="GeneID" id="97988954"/>
<dbReference type="Pfam" id="PF13181">
    <property type="entry name" value="TPR_8"/>
    <property type="match status" value="12"/>
</dbReference>